<proteinExistence type="predicted"/>
<sequence length="159" mass="18128">MFWRTARRFADLRPATFSNVGAGVANPASPATTTWQGKRNGKVILKRLITSSATLIWYGPPAGRRHRHPHQNSLGPCPDSFRAWRRRESGGVPSRFLNVWVTHLNFHHGQQVTVRTNSGFQALLSFELSSLRLGRTEHRTSGSLRQYLHNKAARRRRFC</sequence>
<dbReference type="OrthoDB" id="1095098at2759"/>
<name>A0A835UXN6_VANPL</name>
<evidence type="ECO:0000313" key="2">
    <source>
        <dbReference type="Proteomes" id="UP000636800"/>
    </source>
</evidence>
<reference evidence="1 2" key="1">
    <citation type="journal article" date="2020" name="Nat. Food">
        <title>A phased Vanilla planifolia genome enables genetic improvement of flavour and production.</title>
        <authorList>
            <person name="Hasing T."/>
            <person name="Tang H."/>
            <person name="Brym M."/>
            <person name="Khazi F."/>
            <person name="Huang T."/>
            <person name="Chambers A.H."/>
        </authorList>
    </citation>
    <scope>NUCLEOTIDE SEQUENCE [LARGE SCALE GENOMIC DNA]</scope>
    <source>
        <tissue evidence="1">Leaf</tissue>
    </source>
</reference>
<dbReference type="EMBL" id="JADCNL010000005">
    <property type="protein sequence ID" value="KAG0479694.1"/>
    <property type="molecule type" value="Genomic_DNA"/>
</dbReference>
<accession>A0A835UXN6</accession>
<organism evidence="1 2">
    <name type="scientific">Vanilla planifolia</name>
    <name type="common">Vanilla</name>
    <dbReference type="NCBI Taxonomy" id="51239"/>
    <lineage>
        <taxon>Eukaryota</taxon>
        <taxon>Viridiplantae</taxon>
        <taxon>Streptophyta</taxon>
        <taxon>Embryophyta</taxon>
        <taxon>Tracheophyta</taxon>
        <taxon>Spermatophyta</taxon>
        <taxon>Magnoliopsida</taxon>
        <taxon>Liliopsida</taxon>
        <taxon>Asparagales</taxon>
        <taxon>Orchidaceae</taxon>
        <taxon>Vanilloideae</taxon>
        <taxon>Vanilleae</taxon>
        <taxon>Vanilla</taxon>
    </lineage>
</organism>
<evidence type="ECO:0000313" key="1">
    <source>
        <dbReference type="EMBL" id="KAG0479694.1"/>
    </source>
</evidence>
<dbReference type="AlphaFoldDB" id="A0A835UXN6"/>
<keyword evidence="2" id="KW-1185">Reference proteome</keyword>
<comment type="caution">
    <text evidence="1">The sequence shown here is derived from an EMBL/GenBank/DDBJ whole genome shotgun (WGS) entry which is preliminary data.</text>
</comment>
<gene>
    <name evidence="1" type="ORF">HPP92_010552</name>
</gene>
<dbReference type="Proteomes" id="UP000636800">
    <property type="component" value="Chromosome 5"/>
</dbReference>
<protein>
    <submittedName>
        <fullName evidence="1">Uncharacterized protein</fullName>
    </submittedName>
</protein>